<feature type="binding site" evidence="10">
    <location>
        <position position="238"/>
    </location>
    <ligand>
        <name>Mn(2+)</name>
        <dbReference type="ChEBI" id="CHEBI:29035"/>
        <label>1</label>
    </ligand>
</feature>
<protein>
    <recommendedName>
        <fullName evidence="3 9">Arginase</fullName>
        <ecNumber evidence="2 9">3.5.3.1</ecNumber>
    </recommendedName>
</protein>
<dbReference type="PROSITE" id="PS01053">
    <property type="entry name" value="ARGINASE_1"/>
    <property type="match status" value="1"/>
</dbReference>
<accession>A0A4Q9FYD8</accession>
<feature type="binding site" evidence="10">
    <location>
        <position position="107"/>
    </location>
    <ligand>
        <name>Mn(2+)</name>
        <dbReference type="ChEBI" id="CHEBI:29035"/>
        <label>1</label>
    </ligand>
</feature>
<dbReference type="OrthoDB" id="9788689at2"/>
<dbReference type="GO" id="GO:0030145">
    <property type="term" value="F:manganese ion binding"/>
    <property type="evidence" value="ECO:0007669"/>
    <property type="project" value="TreeGrafter"/>
</dbReference>
<comment type="similarity">
    <text evidence="11 12">Belongs to the arginase family.</text>
</comment>
<comment type="cofactor">
    <cofactor evidence="10 13">
        <name>Mn(2+)</name>
        <dbReference type="ChEBI" id="CHEBI:29035"/>
    </cofactor>
    <text evidence="10 13">Binds 2 manganese ions per subunit.</text>
</comment>
<dbReference type="InterPro" id="IPR023696">
    <property type="entry name" value="Ureohydrolase_dom_sf"/>
</dbReference>
<comment type="caution">
    <text evidence="14">The sequence shown here is derived from an EMBL/GenBank/DDBJ whole genome shotgun (WGS) entry which is preliminary data.</text>
</comment>
<dbReference type="SUPFAM" id="SSF52768">
    <property type="entry name" value="Arginase/deacetylase"/>
    <property type="match status" value="1"/>
</dbReference>
<feature type="binding site" evidence="10">
    <location>
        <position position="134"/>
    </location>
    <ligand>
        <name>Mn(2+)</name>
        <dbReference type="ChEBI" id="CHEBI:29035"/>
        <label>1</label>
    </ligand>
</feature>
<evidence type="ECO:0000256" key="3">
    <source>
        <dbReference type="ARBA" id="ARBA00018123"/>
    </source>
</evidence>
<evidence type="ECO:0000313" key="15">
    <source>
        <dbReference type="Proteomes" id="UP000293520"/>
    </source>
</evidence>
<dbReference type="EMBL" id="SISK01000007">
    <property type="protein sequence ID" value="TBN39396.1"/>
    <property type="molecule type" value="Genomic_DNA"/>
</dbReference>
<keyword evidence="6 12" id="KW-0378">Hydrolase</keyword>
<dbReference type="PRINTS" id="PR00116">
    <property type="entry name" value="ARGINASE"/>
</dbReference>
<evidence type="ECO:0000256" key="13">
    <source>
        <dbReference type="RuleBase" id="RU361159"/>
    </source>
</evidence>
<evidence type="ECO:0000256" key="6">
    <source>
        <dbReference type="ARBA" id="ARBA00022801"/>
    </source>
</evidence>
<evidence type="ECO:0000256" key="1">
    <source>
        <dbReference type="ARBA" id="ARBA00005098"/>
    </source>
</evidence>
<keyword evidence="4 13" id="KW-0056">Arginine metabolism</keyword>
<comment type="pathway">
    <text evidence="1">Nitrogen metabolism; urea cycle; L-ornithine and urea from L-arginine: step 1/1.</text>
</comment>
<dbReference type="PANTHER" id="PTHR43782">
    <property type="entry name" value="ARGINASE"/>
    <property type="match status" value="1"/>
</dbReference>
<evidence type="ECO:0000256" key="4">
    <source>
        <dbReference type="ARBA" id="ARBA00022503"/>
    </source>
</evidence>
<dbReference type="Pfam" id="PF00491">
    <property type="entry name" value="Arginase"/>
    <property type="match status" value="1"/>
</dbReference>
<keyword evidence="7 10" id="KW-0464">Manganese</keyword>
<evidence type="ECO:0000256" key="11">
    <source>
        <dbReference type="PROSITE-ProRule" id="PRU00742"/>
    </source>
</evidence>
<sequence length="316" mass="33902">MGRPFQGRAPVTHCILIGAPMDEGQRRPGCLMGPAAYRVAGLAQTLATLNHSVEDRGDLSPPPVPEAVCANPAVHHLPEMLAWTRALREAMADALPNGLPIVMGGDHALALGTVAGAAVHAHRQKRPLFILWLDAHSDIHTVETTTSGNLHGTPIAYALGLPGFDPFPPFPHPVPGQNICMFGIRSVDPAEHAAMLDIDITVNDMRVLDEQGIVAPLRAFLDRVRAADGMLHVSLDVDFLDPSIAPAVGTTVPGGTTFREAHLVMELLHESGLVTSLDLVELNPFLDERGRTAKLMVDLVGSLMGRKVFDRPTRSF</sequence>
<organism evidence="14 15">
    <name type="scientific">Paracoccus subflavus</name>
    <dbReference type="NCBI Taxonomy" id="2528244"/>
    <lineage>
        <taxon>Bacteria</taxon>
        <taxon>Pseudomonadati</taxon>
        <taxon>Pseudomonadota</taxon>
        <taxon>Alphaproteobacteria</taxon>
        <taxon>Rhodobacterales</taxon>
        <taxon>Paracoccaceae</taxon>
        <taxon>Paracoccus</taxon>
    </lineage>
</organism>
<reference evidence="14 15" key="1">
    <citation type="submission" date="2019-02" db="EMBL/GenBank/DDBJ databases">
        <title>Paracoccus subflavus sp. nov., isolated from marine sediment of the Pacific Ocean.</title>
        <authorList>
            <person name="Zhang G."/>
        </authorList>
    </citation>
    <scope>NUCLEOTIDE SEQUENCE [LARGE SCALE GENOMIC DNA]</scope>
    <source>
        <strain evidence="14 15">GY0581</strain>
    </source>
</reference>
<dbReference type="AlphaFoldDB" id="A0A4Q9FYD8"/>
<evidence type="ECO:0000256" key="9">
    <source>
        <dbReference type="NCBIfam" id="TIGR01229"/>
    </source>
</evidence>
<evidence type="ECO:0000256" key="10">
    <source>
        <dbReference type="PIRSR" id="PIRSR036979-1"/>
    </source>
</evidence>
<evidence type="ECO:0000313" key="14">
    <source>
        <dbReference type="EMBL" id="TBN39396.1"/>
    </source>
</evidence>
<dbReference type="InterPro" id="IPR020855">
    <property type="entry name" value="Ureohydrolase_Mn_BS"/>
</dbReference>
<evidence type="ECO:0000256" key="5">
    <source>
        <dbReference type="ARBA" id="ARBA00022723"/>
    </source>
</evidence>
<gene>
    <name evidence="14" type="primary">rocF</name>
    <name evidence="14" type="ORF">EYE42_10210</name>
</gene>
<proteinExistence type="inferred from homology"/>
<evidence type="ECO:0000256" key="12">
    <source>
        <dbReference type="RuleBase" id="RU003684"/>
    </source>
</evidence>
<dbReference type="GO" id="GO:0000050">
    <property type="term" value="P:urea cycle"/>
    <property type="evidence" value="ECO:0007669"/>
    <property type="project" value="UniProtKB-UniPathway"/>
</dbReference>
<dbReference type="InterPro" id="IPR006035">
    <property type="entry name" value="Ureohydrolase"/>
</dbReference>
<dbReference type="FunFam" id="3.40.800.10:FF:000012">
    <property type="entry name" value="Arginase"/>
    <property type="match status" value="1"/>
</dbReference>
<dbReference type="EC" id="3.5.3.1" evidence="2 9"/>
<dbReference type="InterPro" id="IPR014033">
    <property type="entry name" value="Arginase"/>
</dbReference>
<dbReference type="GO" id="GO:0004053">
    <property type="term" value="F:arginase activity"/>
    <property type="evidence" value="ECO:0007669"/>
    <property type="project" value="UniProtKB-UniRule"/>
</dbReference>
<dbReference type="CDD" id="cd09989">
    <property type="entry name" value="Arginase"/>
    <property type="match status" value="1"/>
</dbReference>
<feature type="binding site" evidence="10">
    <location>
        <position position="136"/>
    </location>
    <ligand>
        <name>Mn(2+)</name>
        <dbReference type="ChEBI" id="CHEBI:29035"/>
        <label>1</label>
    </ligand>
</feature>
<evidence type="ECO:0000256" key="8">
    <source>
        <dbReference type="ARBA" id="ARBA00047391"/>
    </source>
</evidence>
<dbReference type="NCBIfam" id="TIGR01229">
    <property type="entry name" value="rocF_arginase"/>
    <property type="match status" value="1"/>
</dbReference>
<dbReference type="Gene3D" id="3.40.800.10">
    <property type="entry name" value="Ureohydrolase domain"/>
    <property type="match status" value="1"/>
</dbReference>
<keyword evidence="5 10" id="KW-0479">Metal-binding</keyword>
<dbReference type="PANTHER" id="PTHR43782:SF3">
    <property type="entry name" value="ARGINASE"/>
    <property type="match status" value="1"/>
</dbReference>
<feature type="binding site" evidence="10">
    <location>
        <position position="236"/>
    </location>
    <ligand>
        <name>Mn(2+)</name>
        <dbReference type="ChEBI" id="CHEBI:29035"/>
        <label>1</label>
    </ligand>
</feature>
<dbReference type="Proteomes" id="UP000293520">
    <property type="component" value="Unassembled WGS sequence"/>
</dbReference>
<dbReference type="GO" id="GO:0005737">
    <property type="term" value="C:cytoplasm"/>
    <property type="evidence" value="ECO:0007669"/>
    <property type="project" value="TreeGrafter"/>
</dbReference>
<dbReference type="PIRSF" id="PIRSF036979">
    <property type="entry name" value="Arginase"/>
    <property type="match status" value="1"/>
</dbReference>
<feature type="binding site" evidence="10">
    <location>
        <position position="138"/>
    </location>
    <ligand>
        <name>Mn(2+)</name>
        <dbReference type="ChEBI" id="CHEBI:29035"/>
        <label>1</label>
    </ligand>
</feature>
<comment type="catalytic activity">
    <reaction evidence="8 13">
        <text>L-arginine + H2O = urea + L-ornithine</text>
        <dbReference type="Rhea" id="RHEA:20569"/>
        <dbReference type="ChEBI" id="CHEBI:15377"/>
        <dbReference type="ChEBI" id="CHEBI:16199"/>
        <dbReference type="ChEBI" id="CHEBI:32682"/>
        <dbReference type="ChEBI" id="CHEBI:46911"/>
        <dbReference type="EC" id="3.5.3.1"/>
    </reaction>
</comment>
<keyword evidence="15" id="KW-1185">Reference proteome</keyword>
<dbReference type="RefSeq" id="WP_130991230.1">
    <property type="nucleotide sequence ID" value="NZ_SISK01000007.1"/>
</dbReference>
<evidence type="ECO:0000256" key="7">
    <source>
        <dbReference type="ARBA" id="ARBA00023211"/>
    </source>
</evidence>
<dbReference type="GO" id="GO:0006525">
    <property type="term" value="P:arginine metabolic process"/>
    <property type="evidence" value="ECO:0007669"/>
    <property type="project" value="UniProtKB-KW"/>
</dbReference>
<name>A0A4Q9FYD8_9RHOB</name>
<dbReference type="PROSITE" id="PS51409">
    <property type="entry name" value="ARGINASE_2"/>
    <property type="match status" value="1"/>
</dbReference>
<evidence type="ECO:0000256" key="2">
    <source>
        <dbReference type="ARBA" id="ARBA00012168"/>
    </source>
</evidence>
<dbReference type="UniPathway" id="UPA00158">
    <property type="reaction ID" value="UER00270"/>
</dbReference>